<organism evidence="2 3">
    <name type="scientific">Rhizoctonia solani</name>
    <dbReference type="NCBI Taxonomy" id="456999"/>
    <lineage>
        <taxon>Eukaryota</taxon>
        <taxon>Fungi</taxon>
        <taxon>Dikarya</taxon>
        <taxon>Basidiomycota</taxon>
        <taxon>Agaricomycotina</taxon>
        <taxon>Agaricomycetes</taxon>
        <taxon>Cantharellales</taxon>
        <taxon>Ceratobasidiaceae</taxon>
        <taxon>Rhizoctonia</taxon>
    </lineage>
</organism>
<name>A0A8H3HQT2_9AGAM</name>
<reference evidence="2" key="1">
    <citation type="submission" date="2021-01" db="EMBL/GenBank/DDBJ databases">
        <authorList>
            <person name="Kaushik A."/>
        </authorList>
    </citation>
    <scope>NUCLEOTIDE SEQUENCE</scope>
    <source>
        <strain evidence="2">AG6-10EEA</strain>
    </source>
</reference>
<dbReference type="GO" id="GO:0004197">
    <property type="term" value="F:cysteine-type endopeptidase activity"/>
    <property type="evidence" value="ECO:0007669"/>
    <property type="project" value="InterPro"/>
</dbReference>
<dbReference type="Pfam" id="PF00656">
    <property type="entry name" value="Peptidase_C14"/>
    <property type="match status" value="1"/>
</dbReference>
<dbReference type="AlphaFoldDB" id="A0A8H3HQT2"/>
<protein>
    <recommendedName>
        <fullName evidence="1">Peptidase C14 caspase domain-containing protein</fullName>
    </recommendedName>
</protein>
<dbReference type="OrthoDB" id="2014058at2759"/>
<proteinExistence type="predicted"/>
<evidence type="ECO:0000313" key="3">
    <source>
        <dbReference type="Proteomes" id="UP000663853"/>
    </source>
</evidence>
<dbReference type="GO" id="GO:0006508">
    <property type="term" value="P:proteolysis"/>
    <property type="evidence" value="ECO:0007669"/>
    <property type="project" value="InterPro"/>
</dbReference>
<evidence type="ECO:0000259" key="1">
    <source>
        <dbReference type="Pfam" id="PF00656"/>
    </source>
</evidence>
<dbReference type="Proteomes" id="UP000663853">
    <property type="component" value="Unassembled WGS sequence"/>
</dbReference>
<evidence type="ECO:0000313" key="2">
    <source>
        <dbReference type="EMBL" id="CAE6531157.1"/>
    </source>
</evidence>
<gene>
    <name evidence="2" type="ORF">RDB_LOCUS168044</name>
</gene>
<dbReference type="EMBL" id="CAJMXA010004008">
    <property type="protein sequence ID" value="CAE6531157.1"/>
    <property type="molecule type" value="Genomic_DNA"/>
</dbReference>
<dbReference type="InterPro" id="IPR011600">
    <property type="entry name" value="Pept_C14_caspase"/>
</dbReference>
<sequence>MRGSGPLTISWSRANMKFIAPVLRIYLPALRTYLSGHVLASVVVCEVSSQMSSVMRYPGQVWPDGADMSISLKCIVPDARRTTTWTGQFNRTLIGYHDITDASGRKNPACEPSAENMRKLLEDPRDLPTFIYVSGHTDSSNGEKFYLTSDCVVNGSYDSSRVIPYSEFRDKLLLEHHQEPVVLVTDVCDCDNLMKLPYVYSYENGKVTCTKTEYHNGADWDSLDVVHFAATSPNQQAAFFASGSVYNQALHSVSLEKGLSLEETVRHIQIQMDELLGVDPKKYPSQTHRVYSSRKFDGNDFFGTLGFSYKQSPVSQ</sequence>
<accession>A0A8H3HQT2</accession>
<comment type="caution">
    <text evidence="2">The sequence shown here is derived from an EMBL/GenBank/DDBJ whole genome shotgun (WGS) entry which is preliminary data.</text>
</comment>
<feature type="domain" description="Peptidase C14 caspase" evidence="1">
    <location>
        <begin position="108"/>
        <end position="273"/>
    </location>
</feature>